<dbReference type="Pfam" id="PF17921">
    <property type="entry name" value="Integrase_H2C2"/>
    <property type="match status" value="1"/>
</dbReference>
<dbReference type="Gene3D" id="3.30.420.10">
    <property type="entry name" value="Ribonuclease H-like superfamily/Ribonuclease H"/>
    <property type="match status" value="1"/>
</dbReference>
<dbReference type="SMART" id="SM00431">
    <property type="entry name" value="SCAN"/>
    <property type="match status" value="1"/>
</dbReference>
<dbReference type="InterPro" id="IPR021109">
    <property type="entry name" value="Peptidase_aspartic_dom_sf"/>
</dbReference>
<dbReference type="EC" id="2.7.7.49" evidence="3"/>
<dbReference type="CDD" id="cd07936">
    <property type="entry name" value="SCAN"/>
    <property type="match status" value="1"/>
</dbReference>
<evidence type="ECO:0000259" key="14">
    <source>
        <dbReference type="PROSITE" id="PS50804"/>
    </source>
</evidence>
<evidence type="ECO:0000256" key="9">
    <source>
        <dbReference type="ARBA" id="ARBA00022918"/>
    </source>
</evidence>
<dbReference type="Gene3D" id="1.10.4020.10">
    <property type="entry name" value="DNA breaking-rejoining enzymes"/>
    <property type="match status" value="1"/>
</dbReference>
<accession>A0A8C1XWX5</accession>
<dbReference type="Pfam" id="PF00078">
    <property type="entry name" value="RVT_1"/>
    <property type="match status" value="1"/>
</dbReference>
<dbReference type="InterPro" id="IPR043128">
    <property type="entry name" value="Rev_trsase/Diguanyl_cyclase"/>
</dbReference>
<evidence type="ECO:0000256" key="6">
    <source>
        <dbReference type="ARBA" id="ARBA00022722"/>
    </source>
</evidence>
<dbReference type="InterPro" id="IPR054465">
    <property type="entry name" value="Integrase_p58-like_C"/>
</dbReference>
<dbReference type="FunFam" id="3.30.70.270:FF:000020">
    <property type="entry name" value="Transposon Tf2-6 polyprotein-like Protein"/>
    <property type="match status" value="1"/>
</dbReference>
<protein>
    <recommendedName>
        <fullName evidence="10">Gypsy retrotransposon integrase-like protein 1</fullName>
        <ecNumber evidence="3">2.7.7.49</ecNumber>
        <ecNumber evidence="2">3.1.26.4</ecNumber>
    </recommendedName>
</protein>
<dbReference type="Pfam" id="PF02023">
    <property type="entry name" value="SCAN"/>
    <property type="match status" value="1"/>
</dbReference>
<feature type="domain" description="CCHC-type" evidence="13">
    <location>
        <begin position="330"/>
        <end position="344"/>
    </location>
</feature>
<keyword evidence="9" id="KW-0695">RNA-directed DNA polymerase</keyword>
<evidence type="ECO:0000256" key="10">
    <source>
        <dbReference type="ARBA" id="ARBA00039658"/>
    </source>
</evidence>
<evidence type="ECO:0000256" key="2">
    <source>
        <dbReference type="ARBA" id="ARBA00012180"/>
    </source>
</evidence>
<dbReference type="InterPro" id="IPR041588">
    <property type="entry name" value="Integrase_H2C2"/>
</dbReference>
<keyword evidence="5" id="KW-0548">Nucleotidyltransferase</keyword>
<dbReference type="InterPro" id="IPR000477">
    <property type="entry name" value="RT_dom"/>
</dbReference>
<organism evidence="17 18">
    <name type="scientific">Cyprinus carpio</name>
    <name type="common">Common carp</name>
    <dbReference type="NCBI Taxonomy" id="7962"/>
    <lineage>
        <taxon>Eukaryota</taxon>
        <taxon>Metazoa</taxon>
        <taxon>Chordata</taxon>
        <taxon>Craniata</taxon>
        <taxon>Vertebrata</taxon>
        <taxon>Euteleostomi</taxon>
        <taxon>Actinopterygii</taxon>
        <taxon>Neopterygii</taxon>
        <taxon>Teleostei</taxon>
        <taxon>Ostariophysi</taxon>
        <taxon>Cypriniformes</taxon>
        <taxon>Cyprinidae</taxon>
        <taxon>Cyprininae</taxon>
        <taxon>Cyprinus</taxon>
    </lineage>
</organism>
<dbReference type="FunFam" id="3.10.20.370:FF:000001">
    <property type="entry name" value="Retrovirus-related Pol polyprotein from transposon 17.6-like protein"/>
    <property type="match status" value="1"/>
</dbReference>
<feature type="domain" description="Reverse transcriptase" evidence="15">
    <location>
        <begin position="1063"/>
        <end position="1241"/>
    </location>
</feature>
<dbReference type="Gene3D" id="3.10.20.370">
    <property type="match status" value="1"/>
</dbReference>
<dbReference type="FunFam" id="1.10.340.70:FF:000001">
    <property type="entry name" value="Retrovirus-related Pol polyprotein from transposon gypsy-like Protein"/>
    <property type="match status" value="1"/>
</dbReference>
<evidence type="ECO:0000313" key="18">
    <source>
        <dbReference type="Proteomes" id="UP000694700"/>
    </source>
</evidence>
<dbReference type="InterPro" id="IPR041373">
    <property type="entry name" value="RT_RNaseH"/>
</dbReference>
<dbReference type="PROSITE" id="PS50994">
    <property type="entry name" value="INTEGRASE"/>
    <property type="match status" value="1"/>
</dbReference>
<keyword evidence="11" id="KW-0862">Zinc</keyword>
<keyword evidence="6" id="KW-0540">Nuclease</keyword>
<dbReference type="GO" id="GO:0008270">
    <property type="term" value="F:zinc ion binding"/>
    <property type="evidence" value="ECO:0007669"/>
    <property type="project" value="UniProtKB-KW"/>
</dbReference>
<keyword evidence="4" id="KW-0808">Transferase</keyword>
<dbReference type="GO" id="GO:0003964">
    <property type="term" value="F:RNA-directed DNA polymerase activity"/>
    <property type="evidence" value="ECO:0007669"/>
    <property type="project" value="UniProtKB-KW"/>
</dbReference>
<dbReference type="PROSITE" id="PS50878">
    <property type="entry name" value="RT_POL"/>
    <property type="match status" value="1"/>
</dbReference>
<dbReference type="SUPFAM" id="SSF57756">
    <property type="entry name" value="Retrovirus zinc finger-like domains"/>
    <property type="match status" value="1"/>
</dbReference>
<dbReference type="Pfam" id="PF17917">
    <property type="entry name" value="RT_RNaseH"/>
    <property type="match status" value="1"/>
</dbReference>
<dbReference type="GO" id="GO:0015074">
    <property type="term" value="P:DNA integration"/>
    <property type="evidence" value="ECO:0007669"/>
    <property type="project" value="InterPro"/>
</dbReference>
<dbReference type="Proteomes" id="UP000694700">
    <property type="component" value="Unplaced"/>
</dbReference>
<feature type="domain" description="Integrase catalytic" evidence="16">
    <location>
        <begin position="671"/>
        <end position="829"/>
    </location>
</feature>
<dbReference type="SUPFAM" id="SSF56672">
    <property type="entry name" value="DNA/RNA polymerases"/>
    <property type="match status" value="1"/>
</dbReference>
<dbReference type="InterPro" id="IPR050951">
    <property type="entry name" value="Retrovirus_Pol_polyprotein"/>
</dbReference>
<dbReference type="Gene3D" id="3.10.10.10">
    <property type="entry name" value="HIV Type 1 Reverse Transcriptase, subunit A, domain 1"/>
    <property type="match status" value="1"/>
</dbReference>
<dbReference type="GO" id="GO:0003676">
    <property type="term" value="F:nucleic acid binding"/>
    <property type="evidence" value="ECO:0007669"/>
    <property type="project" value="InterPro"/>
</dbReference>
<proteinExistence type="inferred from homology"/>
<dbReference type="SUPFAM" id="SSF53098">
    <property type="entry name" value="Ribonuclease H-like"/>
    <property type="match status" value="1"/>
</dbReference>
<sequence length="1473" mass="167934">MNVQGLESEPVVRPKISKVSTPQGEAEGIVVGQDFLLEMRKFMQQQQRNEKILFDELNGLKATIFQKPKTGWESVEQLSQQTHYPLPTPRTLPQASGGRAMLSEPPQTQPEDHLPGMSPPPVASFRHYHEPRIPAFVEGEDVESFFVRFERIARTWGWQTDEWAARVVTLLTGKALEAYAGMDDQSSGSYVDIKAAVLAKYNVTEETYRLRFRSLTVPTGESVRETYNRIKGLYKRWMRPEMKNKEQLGETIILEQYLRVLRPDVRVWVKENQPLTGEEAARLAERYMAAHREPPRTSKGTVTVGRSKVEEPMDKTMGVPGKYSNATLICFYCQQPGHKASLCPLRKPKVTNMCYVPRNEGLGESATSTEKHSHLIMVTVNGQHAQALVDTGSTQTLVKSDLLNCEMLNYGDTVCLGCVHGDEHIYPTAEVSVVIEEQAYLLRVGVVEKLAFDVVLGEDFPYLTDLVGSVSKMCAVVTRSQTKGLQPLPNADGDLFSNAGKDRKSKKQRRQEKHKGKDRIQESLPNLPDSGSELINSHWLVPENFRELQKEDVALQPLFAKVCEVDGKPVGVPKFGGDRYILKNNLLYLADIESPRLVVPKALHQMILHLGHTIPWSGHLGRQKTYERVSQRFYWPKMYQDVQDYCKTCTECQMVAPVRTADRSYLQPLPIIGTPFERIGMDIIGPLVKSSSGHQFALVICDYATRYPEVYPLRSVQVKHIVRCLVDLISRVGVPSEIITDQGTNFMAKVMKLLYKQLGIQGIRTTPFHPQTDGLVERFNGTLKNMLKKFVDESGRDWDKWIPFLLFAYREVPQCSTGFSPFELLFGRQVRGPLDVLKEGWTSEEPAQCSIASYILQMRDKLENFRTLAKENLAAAQRRQKVWYDTHARGRNYEPGQKVLLLLPSGTSKLLAKWQGPYVVTRKLGPVTYEILCPERKQPKQVLHVNLLREFKERGSDLTGPEDVKDQVMMVRAIEEEEDEPDMEPVRSLLKAPECYSSLNNQQQQQLTEVLQSFPSLFQKRPGRTEILTHNIILKDTTPIRQKPYRVPEKMVEQLKTEIKTMLEMGIIEPSKSEWSSPILLVPKKDGGVRFCTDFRKLNSVSCFDSYPMPRIDELIERLGKASFMTTLDLCKGYWQVPLDPSCKPYTAFRSPSGLYQYTVMPFGLHGAPATFQRLMDRVLTGCEQYAAAYLDDVVIYSGSWQEHLRHLEDILKRLQEAGLTINTTKCSWAQTEVRYLGYLLGHGQIRPQVEKLKAIQNIARPQTKKQVRSFLGLIGWYRRFVPHFASLATPLTDLTKKSPAKFCWTSECEEAFKALKNLLCNEPVLQSPNFTQRFIVQVDASDVGLGAVLVQGEAHEERPVLFLSRKLFERERKYSTIEKEGLAIKWAVDSLRYYLLGREFTLRSDHRALKWMQTMQNSNSRILRWCLTLQPYVFTIEHCPGKKNIIADYLSRLPNLDHPEGEEGGKCDVAHM</sequence>
<evidence type="ECO:0000259" key="16">
    <source>
        <dbReference type="PROSITE" id="PS50994"/>
    </source>
</evidence>
<dbReference type="Ensembl" id="ENSCCRT00015088913.1">
    <property type="protein sequence ID" value="ENSCCRP00015086120.1"/>
    <property type="gene ID" value="ENSCCRG00015034738.1"/>
</dbReference>
<evidence type="ECO:0000256" key="12">
    <source>
        <dbReference type="SAM" id="MobiDB-lite"/>
    </source>
</evidence>
<keyword evidence="11" id="KW-0863">Zinc-finger</keyword>
<comment type="similarity">
    <text evidence="1">Belongs to the beta type-B retroviral polymerase family. HERV class-II K(HML-2) pol subfamily.</text>
</comment>
<evidence type="ECO:0000256" key="7">
    <source>
        <dbReference type="ARBA" id="ARBA00022759"/>
    </source>
</evidence>
<dbReference type="CDD" id="cd09274">
    <property type="entry name" value="RNase_HI_RT_Ty3"/>
    <property type="match status" value="1"/>
</dbReference>
<dbReference type="InterPro" id="IPR036875">
    <property type="entry name" value="Znf_CCHC_sf"/>
</dbReference>
<dbReference type="CDD" id="cd01647">
    <property type="entry name" value="RT_LTR"/>
    <property type="match status" value="1"/>
</dbReference>
<evidence type="ECO:0000313" key="17">
    <source>
        <dbReference type="Ensembl" id="ENSCCRP00015086120.1"/>
    </source>
</evidence>
<dbReference type="InterPro" id="IPR001878">
    <property type="entry name" value="Znf_CCHC"/>
</dbReference>
<evidence type="ECO:0000256" key="3">
    <source>
        <dbReference type="ARBA" id="ARBA00012493"/>
    </source>
</evidence>
<dbReference type="PROSITE" id="PS50804">
    <property type="entry name" value="SCAN_BOX"/>
    <property type="match status" value="1"/>
</dbReference>
<dbReference type="Gene3D" id="2.40.70.10">
    <property type="entry name" value="Acid Proteases"/>
    <property type="match status" value="1"/>
</dbReference>
<name>A0A8C1XWX5_CYPCA</name>
<dbReference type="PANTHER" id="PTHR37984:SF5">
    <property type="entry name" value="PROTEIN NYNRIN-LIKE"/>
    <property type="match status" value="1"/>
</dbReference>
<dbReference type="InterPro" id="IPR012337">
    <property type="entry name" value="RNaseH-like_sf"/>
</dbReference>
<dbReference type="EC" id="3.1.26.4" evidence="2"/>
<dbReference type="InterPro" id="IPR036397">
    <property type="entry name" value="RNaseH_sf"/>
</dbReference>
<evidence type="ECO:0000256" key="1">
    <source>
        <dbReference type="ARBA" id="ARBA00010879"/>
    </source>
</evidence>
<evidence type="ECO:0000256" key="5">
    <source>
        <dbReference type="ARBA" id="ARBA00022695"/>
    </source>
</evidence>
<dbReference type="SUPFAM" id="SSF47353">
    <property type="entry name" value="Retrovirus capsid dimerization domain-like"/>
    <property type="match status" value="1"/>
</dbReference>
<dbReference type="FunFam" id="3.30.420.10:FF:000032">
    <property type="entry name" value="Retrovirus-related Pol polyprotein from transposon 297-like Protein"/>
    <property type="match status" value="1"/>
</dbReference>
<keyword evidence="8" id="KW-0378">Hydrolase</keyword>
<dbReference type="InterPro" id="IPR043502">
    <property type="entry name" value="DNA/RNA_pol_sf"/>
</dbReference>
<dbReference type="Pfam" id="PF22938">
    <property type="entry name" value="Integrase_p58_C"/>
    <property type="match status" value="1"/>
</dbReference>
<feature type="domain" description="SCAN box" evidence="14">
    <location>
        <begin position="209"/>
        <end position="285"/>
    </location>
</feature>
<dbReference type="InterPro" id="IPR038269">
    <property type="entry name" value="SCAN_sf"/>
</dbReference>
<dbReference type="PROSITE" id="PS50158">
    <property type="entry name" value="ZF_CCHC"/>
    <property type="match status" value="1"/>
</dbReference>
<evidence type="ECO:0000256" key="8">
    <source>
        <dbReference type="ARBA" id="ARBA00022801"/>
    </source>
</evidence>
<dbReference type="InterPro" id="IPR001584">
    <property type="entry name" value="Integrase_cat-core"/>
</dbReference>
<reference evidence="17" key="1">
    <citation type="submission" date="2025-08" db="UniProtKB">
        <authorList>
            <consortium name="Ensembl"/>
        </authorList>
    </citation>
    <scope>IDENTIFICATION</scope>
</reference>
<dbReference type="Gene3D" id="3.30.70.270">
    <property type="match status" value="2"/>
</dbReference>
<keyword evidence="11" id="KW-0479">Metal-binding</keyword>
<dbReference type="PANTHER" id="PTHR37984">
    <property type="entry name" value="PROTEIN CBG26694"/>
    <property type="match status" value="1"/>
</dbReference>
<dbReference type="InterPro" id="IPR003309">
    <property type="entry name" value="SCAN_dom"/>
</dbReference>
<evidence type="ECO:0000259" key="13">
    <source>
        <dbReference type="PROSITE" id="PS50158"/>
    </source>
</evidence>
<keyword evidence="7" id="KW-0255">Endonuclease</keyword>
<feature type="region of interest" description="Disordered" evidence="12">
    <location>
        <begin position="83"/>
        <end position="116"/>
    </location>
</feature>
<evidence type="ECO:0000256" key="11">
    <source>
        <dbReference type="PROSITE-ProRule" id="PRU00047"/>
    </source>
</evidence>
<feature type="compositionally biased region" description="Basic residues" evidence="12">
    <location>
        <begin position="503"/>
        <end position="517"/>
    </location>
</feature>
<evidence type="ECO:0000256" key="4">
    <source>
        <dbReference type="ARBA" id="ARBA00022679"/>
    </source>
</evidence>
<feature type="region of interest" description="Disordered" evidence="12">
    <location>
        <begin position="485"/>
        <end position="530"/>
    </location>
</feature>
<dbReference type="SUPFAM" id="SSF50630">
    <property type="entry name" value="Acid proteases"/>
    <property type="match status" value="1"/>
</dbReference>
<dbReference type="GO" id="GO:0004523">
    <property type="term" value="F:RNA-DNA hybrid ribonuclease activity"/>
    <property type="evidence" value="ECO:0007669"/>
    <property type="project" value="UniProtKB-EC"/>
</dbReference>
<dbReference type="CDD" id="cd00303">
    <property type="entry name" value="retropepsin_like"/>
    <property type="match status" value="1"/>
</dbReference>
<dbReference type="Gene3D" id="1.10.340.70">
    <property type="match status" value="1"/>
</dbReference>
<evidence type="ECO:0000259" key="15">
    <source>
        <dbReference type="PROSITE" id="PS50878"/>
    </source>
</evidence>